<comment type="caution">
    <text evidence="1">The sequence shown here is derived from an EMBL/GenBank/DDBJ whole genome shotgun (WGS) entry which is preliminary data.</text>
</comment>
<sequence>MASLLSAAGIGVFIVEEENGQINANTPGGIDLDNLSVGDTYIYLEELVRLSHTLDFGNQGDNMPGHTVNKIDAGQTGHSTGEGDLCGFTLQATVDETTAELLEKFGKLDNRTGDGKKFLVRQTASNVFRQYPNAAGTLKKYAPVIVMRVETIEVHDKGFDHILASILMVEVQTS</sequence>
<dbReference type="AlphaFoldDB" id="A0A0F9UTM2"/>
<evidence type="ECO:0000313" key="1">
    <source>
        <dbReference type="EMBL" id="KKN56983.1"/>
    </source>
</evidence>
<accession>A0A0F9UTM2</accession>
<proteinExistence type="predicted"/>
<name>A0A0F9UTM2_9ZZZZ</name>
<reference evidence="1" key="1">
    <citation type="journal article" date="2015" name="Nature">
        <title>Complex archaea that bridge the gap between prokaryotes and eukaryotes.</title>
        <authorList>
            <person name="Spang A."/>
            <person name="Saw J.H."/>
            <person name="Jorgensen S.L."/>
            <person name="Zaremba-Niedzwiedzka K."/>
            <person name="Martijn J."/>
            <person name="Lind A.E."/>
            <person name="van Eijk R."/>
            <person name="Schleper C."/>
            <person name="Guy L."/>
            <person name="Ettema T.J."/>
        </authorList>
    </citation>
    <scope>NUCLEOTIDE SEQUENCE</scope>
</reference>
<organism evidence="1">
    <name type="scientific">marine sediment metagenome</name>
    <dbReference type="NCBI Taxonomy" id="412755"/>
    <lineage>
        <taxon>unclassified sequences</taxon>
        <taxon>metagenomes</taxon>
        <taxon>ecological metagenomes</taxon>
    </lineage>
</organism>
<protein>
    <submittedName>
        <fullName evidence="1">Uncharacterized protein</fullName>
    </submittedName>
</protein>
<dbReference type="EMBL" id="LAZR01000825">
    <property type="protein sequence ID" value="KKN56983.1"/>
    <property type="molecule type" value="Genomic_DNA"/>
</dbReference>
<gene>
    <name evidence="1" type="ORF">LCGC14_0567050</name>
</gene>